<evidence type="ECO:0000259" key="2">
    <source>
        <dbReference type="Pfam" id="PF04235"/>
    </source>
</evidence>
<dbReference type="EMBL" id="WCRY01000018">
    <property type="protein sequence ID" value="KAB4479571.1"/>
    <property type="molecule type" value="Genomic_DNA"/>
</dbReference>
<evidence type="ECO:0000313" key="5">
    <source>
        <dbReference type="EMBL" id="MDC2236200.1"/>
    </source>
</evidence>
<dbReference type="Pfam" id="PF04235">
    <property type="entry name" value="DUF418"/>
    <property type="match status" value="1"/>
</dbReference>
<feature type="transmembrane region" description="Helical" evidence="1">
    <location>
        <begin position="347"/>
        <end position="367"/>
    </location>
</feature>
<dbReference type="PANTHER" id="PTHR30590:SF2">
    <property type="entry name" value="INNER MEMBRANE PROTEIN"/>
    <property type="match status" value="1"/>
</dbReference>
<dbReference type="EMBL" id="WCSY01000036">
    <property type="protein sequence ID" value="KAB4305537.1"/>
    <property type="molecule type" value="Genomic_DNA"/>
</dbReference>
<dbReference type="EMBL" id="JAQNVG010000014">
    <property type="protein sequence ID" value="MDC2236200.1"/>
    <property type="molecule type" value="Genomic_DNA"/>
</dbReference>
<protein>
    <submittedName>
        <fullName evidence="4">DUF418 domain-containing protein</fullName>
    </submittedName>
</protein>
<feature type="transmembrane region" description="Helical" evidence="1">
    <location>
        <begin position="141"/>
        <end position="163"/>
    </location>
</feature>
<organism evidence="4 8">
    <name type="scientific">Bacteroides thetaiotaomicron</name>
    <dbReference type="NCBI Taxonomy" id="818"/>
    <lineage>
        <taxon>Bacteria</taxon>
        <taxon>Pseudomonadati</taxon>
        <taxon>Bacteroidota</taxon>
        <taxon>Bacteroidia</taxon>
        <taxon>Bacteroidales</taxon>
        <taxon>Bacteroidaceae</taxon>
        <taxon>Bacteroides</taxon>
    </lineage>
</organism>
<dbReference type="Proteomes" id="UP000440614">
    <property type="component" value="Unassembled WGS sequence"/>
</dbReference>
<accession>C6IL33</accession>
<proteinExistence type="predicted"/>
<evidence type="ECO:0000313" key="9">
    <source>
        <dbReference type="Proteomes" id="UP000440614"/>
    </source>
</evidence>
<keyword evidence="1" id="KW-1133">Transmembrane helix</keyword>
<feature type="domain" description="DUF418" evidence="2">
    <location>
        <begin position="228"/>
        <end position="390"/>
    </location>
</feature>
<dbReference type="KEGG" id="btho:Btheta7330_03627"/>
<dbReference type="InterPro" id="IPR007349">
    <property type="entry name" value="DUF418"/>
</dbReference>
<dbReference type="EMBL" id="QSJP01000006">
    <property type="protein sequence ID" value="RHD88768.1"/>
    <property type="molecule type" value="Genomic_DNA"/>
</dbReference>
<evidence type="ECO:0000313" key="4">
    <source>
        <dbReference type="EMBL" id="KAB4479571.1"/>
    </source>
</evidence>
<feature type="transmembrane region" description="Helical" evidence="1">
    <location>
        <begin position="323"/>
        <end position="341"/>
    </location>
</feature>
<dbReference type="GeneID" id="60925635"/>
<gene>
    <name evidence="6" type="ORF">DW780_08415</name>
    <name evidence="4" type="ORF">GAN91_18155</name>
    <name evidence="3" type="ORF">GAO51_25850</name>
    <name evidence="5" type="ORF">PO127_10630</name>
</gene>
<dbReference type="AlphaFoldDB" id="A0A0P0FPI3"/>
<sequence length="390" mass="45265">MTQTLKTTERLGVVDALRGFALLAIVLLHNLEHYNLFLPLDYTLPAWLQTIDKYAWDTMFFLFAGKAYATFSLLFGFSFYIQFHNAEKRGTDFRGRFAWRMCLLFLFAQLHALFYNGDILLLYAVVGFALIPVCKLKDKTVFWIAAILLLQPYEWGRAIYAMINLEYVPSTGHFIPYYKLAQEVTSNGSFFEVLRSNITDGQMYSNIWQVENGRLFQTAALFMFGMLLGRRKYFMKSEESLRFWKKMLTGAILAFIPLYCLKTFIPALITNPSIMVPYKIAVPSYANFAFMVILVSVFTLLWFKKDTGYSWQSLLIPYGRMSLTNYISQSIMGVTIYYGFGLSMYKYAGATGSLLIALLIFTIQLIFSRWWLARHKQGPLEFLWRKGTWI</sequence>
<accession>A0A0P0FPI3</accession>
<dbReference type="OMA" id="FFLMIEE"/>
<feature type="transmembrane region" description="Helical" evidence="1">
    <location>
        <begin position="59"/>
        <end position="81"/>
    </location>
</feature>
<feature type="transmembrane region" description="Helical" evidence="1">
    <location>
        <begin position="281"/>
        <end position="303"/>
    </location>
</feature>
<reference evidence="8 9" key="2">
    <citation type="journal article" date="2019" name="Nat. Med.">
        <title>A library of human gut bacterial isolates paired with longitudinal multiomics data enables mechanistic microbiome research.</title>
        <authorList>
            <person name="Poyet M."/>
            <person name="Groussin M."/>
            <person name="Gibbons S.M."/>
            <person name="Avila-Pacheco J."/>
            <person name="Jiang X."/>
            <person name="Kearney S.M."/>
            <person name="Perrotta A.R."/>
            <person name="Berdy B."/>
            <person name="Zhao S."/>
            <person name="Lieberman T.D."/>
            <person name="Swanson P.K."/>
            <person name="Smith M."/>
            <person name="Roesemann S."/>
            <person name="Alexander J.E."/>
            <person name="Rich S.A."/>
            <person name="Livny J."/>
            <person name="Vlamakis H."/>
            <person name="Clish C."/>
            <person name="Bullock K."/>
            <person name="Deik A."/>
            <person name="Scott J."/>
            <person name="Pierce K.A."/>
            <person name="Xavier R.J."/>
            <person name="Alm E.J."/>
        </authorList>
    </citation>
    <scope>NUCLEOTIDE SEQUENCE [LARGE SCALE GENOMIC DNA]</scope>
    <source>
        <strain evidence="4 8">BIOML-A162</strain>
        <strain evidence="3 9">BIOML-A188</strain>
    </source>
</reference>
<feature type="transmembrane region" description="Helical" evidence="1">
    <location>
        <begin position="120"/>
        <end position="136"/>
    </location>
</feature>
<keyword evidence="1" id="KW-0472">Membrane</keyword>
<dbReference type="Proteomes" id="UP001217776">
    <property type="component" value="Unassembled WGS sequence"/>
</dbReference>
<evidence type="ECO:0000256" key="1">
    <source>
        <dbReference type="SAM" id="Phobius"/>
    </source>
</evidence>
<evidence type="ECO:0000313" key="7">
    <source>
        <dbReference type="Proteomes" id="UP000284785"/>
    </source>
</evidence>
<dbReference type="PANTHER" id="PTHR30590">
    <property type="entry name" value="INNER MEMBRANE PROTEIN"/>
    <property type="match status" value="1"/>
</dbReference>
<feature type="transmembrane region" description="Helical" evidence="1">
    <location>
        <begin position="250"/>
        <end position="269"/>
    </location>
</feature>
<dbReference type="RefSeq" id="WP_008764617.1">
    <property type="nucleotide sequence ID" value="NZ_BAABXH010000002.1"/>
</dbReference>
<evidence type="ECO:0000313" key="3">
    <source>
        <dbReference type="EMBL" id="KAB4305537.1"/>
    </source>
</evidence>
<reference evidence="6 7" key="1">
    <citation type="submission" date="2018-08" db="EMBL/GenBank/DDBJ databases">
        <title>A genome reference for cultivated species of the human gut microbiota.</title>
        <authorList>
            <person name="Zou Y."/>
            <person name="Xue W."/>
            <person name="Luo G."/>
        </authorList>
    </citation>
    <scope>NUCLEOTIDE SEQUENCE [LARGE SCALE GENOMIC DNA]</scope>
    <source>
        <strain evidence="6 7">AM30-26</strain>
    </source>
</reference>
<keyword evidence="1" id="KW-0812">Transmembrane</keyword>
<dbReference type="InterPro" id="IPR052529">
    <property type="entry name" value="Bact_Transport_Assoc"/>
</dbReference>
<name>A0A0P0FPI3_BACT4</name>
<reference evidence="5" key="3">
    <citation type="submission" date="2022-10" db="EMBL/GenBank/DDBJ databases">
        <title>Human gut microbiome strain richness.</title>
        <authorList>
            <person name="Chen-Liaw A."/>
        </authorList>
    </citation>
    <scope>NUCLEOTIDE SEQUENCE</scope>
    <source>
        <strain evidence="5">1001283st1_A3_1001283B150304_161114</strain>
    </source>
</reference>
<feature type="transmembrane region" description="Helical" evidence="1">
    <location>
        <begin position="213"/>
        <end position="229"/>
    </location>
</feature>
<evidence type="ECO:0000313" key="6">
    <source>
        <dbReference type="EMBL" id="RHD88768.1"/>
    </source>
</evidence>
<comment type="caution">
    <text evidence="4">The sequence shown here is derived from an EMBL/GenBank/DDBJ whole genome shotgun (WGS) entry which is preliminary data.</text>
</comment>
<dbReference type="Proteomes" id="UP000284785">
    <property type="component" value="Unassembled WGS sequence"/>
</dbReference>
<evidence type="ECO:0000313" key="8">
    <source>
        <dbReference type="Proteomes" id="UP000436858"/>
    </source>
</evidence>
<dbReference type="Proteomes" id="UP000436858">
    <property type="component" value="Unassembled WGS sequence"/>
</dbReference>